<feature type="region of interest" description="Disordered" evidence="2">
    <location>
        <begin position="365"/>
        <end position="486"/>
    </location>
</feature>
<feature type="compositionally biased region" description="Low complexity" evidence="2">
    <location>
        <begin position="469"/>
        <end position="482"/>
    </location>
</feature>
<feature type="coiled-coil region" evidence="1">
    <location>
        <begin position="271"/>
        <end position="359"/>
    </location>
</feature>
<feature type="region of interest" description="Disordered" evidence="2">
    <location>
        <begin position="1"/>
        <end position="166"/>
    </location>
</feature>
<feature type="compositionally biased region" description="Basic and acidic residues" evidence="2">
    <location>
        <begin position="417"/>
        <end position="427"/>
    </location>
</feature>
<keyword evidence="4" id="KW-1185">Reference proteome</keyword>
<feature type="compositionally biased region" description="Low complexity" evidence="2">
    <location>
        <begin position="132"/>
        <end position="151"/>
    </location>
</feature>
<dbReference type="EMBL" id="JALLBG020000078">
    <property type="protein sequence ID" value="KAL3766995.1"/>
    <property type="molecule type" value="Genomic_DNA"/>
</dbReference>
<feature type="compositionally biased region" description="Low complexity" evidence="2">
    <location>
        <begin position="77"/>
        <end position="99"/>
    </location>
</feature>
<evidence type="ECO:0000313" key="3">
    <source>
        <dbReference type="EMBL" id="KAL3766995.1"/>
    </source>
</evidence>
<evidence type="ECO:0000256" key="2">
    <source>
        <dbReference type="SAM" id="MobiDB-lite"/>
    </source>
</evidence>
<feature type="compositionally biased region" description="Low complexity" evidence="2">
    <location>
        <begin position="106"/>
        <end position="119"/>
    </location>
</feature>
<protein>
    <submittedName>
        <fullName evidence="3">Uncharacterized protein</fullName>
    </submittedName>
</protein>
<feature type="compositionally biased region" description="Acidic residues" evidence="2">
    <location>
        <begin position="370"/>
        <end position="402"/>
    </location>
</feature>
<evidence type="ECO:0000256" key="1">
    <source>
        <dbReference type="SAM" id="Coils"/>
    </source>
</evidence>
<gene>
    <name evidence="3" type="ORF">ACHAWU_004493</name>
</gene>
<sequence length="598" mass="67045">MFSRFRGGVAGEGAPPQSSPPSSPRRKPPLSPTATVHQNQPSNSQPQRGGLLSPLFFSNNNATNASSSPHPPPPPLSHENQNQQQSQSFFGGLFSSNATSPPPPSTEASPRSIRASASALLKMATPPPPLQTSSSSISNSNSTNLNANNTSRRPNSSPRAGAAHIDEDFEVRDTLESQLQHRESHIAKLTTDLHKIQSYTTQYQRDIHTLRRQQLESSFRHRVSAKLWRRTNEGLAARCACYQKELTSEAAREIANLIRDAAPPNKDSTYLMMLQDQLNKATLKLSHLSNQTEIILSKGEEVIESLRTEMNEVIRERCKMELELLDSINGLEEDMKRMVTRTERRLKRVQGEIDYLEKNAIEVLKSKEVDDGDEEDEDDEDENEFEENDDDDVVVVEEEEVGEAERSLDDNNGNRGDALDGELKSDEGEGLIAEEENVAGDEHKVSPNKTEDDEDGEPSKMGVNEKQEQQQPRKGGEQQQLQHTPEYLRQELRKLATDRDATLSILQKKLREKNEEFQTLLKSKKSREQTIDKLESVTDQISLLPRADGLWQPHTCGQDGSSPPPFEEQYPIPLEMQLFYTGAGRWTNSKLSHTAEVK</sequence>
<feature type="compositionally biased region" description="Low complexity" evidence="2">
    <location>
        <begin position="58"/>
        <end position="68"/>
    </location>
</feature>
<keyword evidence="1" id="KW-0175">Coiled coil</keyword>
<feature type="compositionally biased region" description="Polar residues" evidence="2">
    <location>
        <begin position="33"/>
        <end position="47"/>
    </location>
</feature>
<dbReference type="Proteomes" id="UP001530293">
    <property type="component" value="Unassembled WGS sequence"/>
</dbReference>
<feature type="compositionally biased region" description="Acidic residues" evidence="2">
    <location>
        <begin position="428"/>
        <end position="439"/>
    </location>
</feature>
<name>A0ABD3N2Q4_9STRA</name>
<dbReference type="AlphaFoldDB" id="A0ABD3N2Q4"/>
<comment type="caution">
    <text evidence="3">The sequence shown here is derived from an EMBL/GenBank/DDBJ whole genome shotgun (WGS) entry which is preliminary data.</text>
</comment>
<accession>A0ABD3N2Q4</accession>
<reference evidence="3 4" key="1">
    <citation type="submission" date="2024-10" db="EMBL/GenBank/DDBJ databases">
        <title>Updated reference genomes for cyclostephanoid diatoms.</title>
        <authorList>
            <person name="Roberts W.R."/>
            <person name="Alverson A.J."/>
        </authorList>
    </citation>
    <scope>NUCLEOTIDE SEQUENCE [LARGE SCALE GENOMIC DNA]</scope>
    <source>
        <strain evidence="3 4">AJA232-27</strain>
    </source>
</reference>
<organism evidence="3 4">
    <name type="scientific">Discostella pseudostelligera</name>
    <dbReference type="NCBI Taxonomy" id="259834"/>
    <lineage>
        <taxon>Eukaryota</taxon>
        <taxon>Sar</taxon>
        <taxon>Stramenopiles</taxon>
        <taxon>Ochrophyta</taxon>
        <taxon>Bacillariophyta</taxon>
        <taxon>Coscinodiscophyceae</taxon>
        <taxon>Thalassiosirophycidae</taxon>
        <taxon>Stephanodiscales</taxon>
        <taxon>Stephanodiscaceae</taxon>
        <taxon>Discostella</taxon>
    </lineage>
</organism>
<proteinExistence type="predicted"/>
<evidence type="ECO:0000313" key="4">
    <source>
        <dbReference type="Proteomes" id="UP001530293"/>
    </source>
</evidence>